<evidence type="ECO:0000313" key="3">
    <source>
        <dbReference type="Proteomes" id="UP000324222"/>
    </source>
</evidence>
<organism evidence="2 3">
    <name type="scientific">Portunus trituberculatus</name>
    <name type="common">Swimming crab</name>
    <name type="synonym">Neptunus trituberculatus</name>
    <dbReference type="NCBI Taxonomy" id="210409"/>
    <lineage>
        <taxon>Eukaryota</taxon>
        <taxon>Metazoa</taxon>
        <taxon>Ecdysozoa</taxon>
        <taxon>Arthropoda</taxon>
        <taxon>Crustacea</taxon>
        <taxon>Multicrustacea</taxon>
        <taxon>Malacostraca</taxon>
        <taxon>Eumalacostraca</taxon>
        <taxon>Eucarida</taxon>
        <taxon>Decapoda</taxon>
        <taxon>Pleocyemata</taxon>
        <taxon>Brachyura</taxon>
        <taxon>Eubrachyura</taxon>
        <taxon>Portunoidea</taxon>
        <taxon>Portunidae</taxon>
        <taxon>Portuninae</taxon>
        <taxon>Portunus</taxon>
    </lineage>
</organism>
<dbReference type="Proteomes" id="UP000324222">
    <property type="component" value="Unassembled WGS sequence"/>
</dbReference>
<reference evidence="2 3" key="1">
    <citation type="submission" date="2019-05" db="EMBL/GenBank/DDBJ databases">
        <title>Another draft genome of Portunus trituberculatus and its Hox gene families provides insights of decapod evolution.</title>
        <authorList>
            <person name="Jeong J.-H."/>
            <person name="Song I."/>
            <person name="Kim S."/>
            <person name="Choi T."/>
            <person name="Kim D."/>
            <person name="Ryu S."/>
            <person name="Kim W."/>
        </authorList>
    </citation>
    <scope>NUCLEOTIDE SEQUENCE [LARGE SCALE GENOMIC DNA]</scope>
    <source>
        <tissue evidence="2">Muscle</tissue>
    </source>
</reference>
<comment type="caution">
    <text evidence="2">The sequence shown here is derived from an EMBL/GenBank/DDBJ whole genome shotgun (WGS) entry which is preliminary data.</text>
</comment>
<keyword evidence="3" id="KW-1185">Reference proteome</keyword>
<evidence type="ECO:0000313" key="2">
    <source>
        <dbReference type="EMBL" id="MPC49723.1"/>
    </source>
</evidence>
<feature type="region of interest" description="Disordered" evidence="1">
    <location>
        <begin position="51"/>
        <end position="71"/>
    </location>
</feature>
<dbReference type="EMBL" id="VSRR010009057">
    <property type="protein sequence ID" value="MPC49723.1"/>
    <property type="molecule type" value="Genomic_DNA"/>
</dbReference>
<sequence>MKNQKELIDDPVPDAVDIIYRRDEVLSMQEDKREKWSKSFVYITVSRTRSGKDGWRSTLDPRNNRPPINRFRTLRTNSGVRFNLWTNIKMRAIVRSRQIVVR</sequence>
<protein>
    <submittedName>
        <fullName evidence="2">Uncharacterized protein</fullName>
    </submittedName>
</protein>
<name>A0A5B7FXK6_PORTR</name>
<gene>
    <name evidence="2" type="ORF">E2C01_043536</name>
</gene>
<accession>A0A5B7FXK6</accession>
<evidence type="ECO:0000256" key="1">
    <source>
        <dbReference type="SAM" id="MobiDB-lite"/>
    </source>
</evidence>
<proteinExistence type="predicted"/>
<dbReference type="AlphaFoldDB" id="A0A5B7FXK6"/>